<keyword evidence="3" id="KW-1185">Reference proteome</keyword>
<comment type="caution">
    <text evidence="2">The sequence shown here is derived from an EMBL/GenBank/DDBJ whole genome shotgun (WGS) entry which is preliminary data.</text>
</comment>
<feature type="transmembrane region" description="Helical" evidence="1">
    <location>
        <begin position="46"/>
        <end position="64"/>
    </location>
</feature>
<dbReference type="RefSeq" id="WP_188617181.1">
    <property type="nucleotide sequence ID" value="NZ_BMLV01000002.1"/>
</dbReference>
<keyword evidence="1" id="KW-0472">Membrane</keyword>
<reference evidence="3" key="1">
    <citation type="journal article" date="2019" name="Int. J. Syst. Evol. Microbiol.">
        <title>The Global Catalogue of Microorganisms (GCM) 10K type strain sequencing project: providing services to taxonomists for standard genome sequencing and annotation.</title>
        <authorList>
            <consortium name="The Broad Institute Genomics Platform"/>
            <consortium name="The Broad Institute Genome Sequencing Center for Infectious Disease"/>
            <person name="Wu L."/>
            <person name="Ma J."/>
        </authorList>
    </citation>
    <scope>NUCLEOTIDE SEQUENCE [LARGE SCALE GENOMIC DNA]</scope>
    <source>
        <strain evidence="3">CGMCC 1.7656</strain>
    </source>
</reference>
<protein>
    <recommendedName>
        <fullName evidence="4">DUF4190 domain-containing protein</fullName>
    </recommendedName>
</protein>
<evidence type="ECO:0008006" key="4">
    <source>
        <dbReference type="Google" id="ProtNLM"/>
    </source>
</evidence>
<name>A0ABQ2NJC3_9FLAO</name>
<evidence type="ECO:0000313" key="3">
    <source>
        <dbReference type="Proteomes" id="UP000620064"/>
    </source>
</evidence>
<sequence length="66" mass="7157">MVGVIILLIVLISAYWVSALVLLISGIYLQRKAESEERKNVGKTRMIIGIIVLIIGGAFCGTILNV</sequence>
<organism evidence="2 3">
    <name type="scientific">Cloacibacterium rupense</name>
    <dbReference type="NCBI Taxonomy" id="517423"/>
    <lineage>
        <taxon>Bacteria</taxon>
        <taxon>Pseudomonadati</taxon>
        <taxon>Bacteroidota</taxon>
        <taxon>Flavobacteriia</taxon>
        <taxon>Flavobacteriales</taxon>
        <taxon>Weeksellaceae</taxon>
    </lineage>
</organism>
<proteinExistence type="predicted"/>
<feature type="transmembrane region" description="Helical" evidence="1">
    <location>
        <begin position="6"/>
        <end position="25"/>
    </location>
</feature>
<dbReference type="EMBL" id="BMLV01000002">
    <property type="protein sequence ID" value="GGP03493.1"/>
    <property type="molecule type" value="Genomic_DNA"/>
</dbReference>
<keyword evidence="1" id="KW-1133">Transmembrane helix</keyword>
<evidence type="ECO:0000313" key="2">
    <source>
        <dbReference type="EMBL" id="GGP03493.1"/>
    </source>
</evidence>
<gene>
    <name evidence="2" type="ORF">GCM10010992_12110</name>
</gene>
<evidence type="ECO:0000256" key="1">
    <source>
        <dbReference type="SAM" id="Phobius"/>
    </source>
</evidence>
<dbReference type="Proteomes" id="UP000620064">
    <property type="component" value="Unassembled WGS sequence"/>
</dbReference>
<accession>A0ABQ2NJC3</accession>
<keyword evidence="1" id="KW-0812">Transmembrane</keyword>